<dbReference type="EMBL" id="LHXO01000012">
    <property type="protein sequence ID" value="KXA95557.1"/>
    <property type="molecule type" value="Genomic_DNA"/>
</dbReference>
<organism evidence="1 2">
    <name type="scientific">candidate division MSBL1 archaeon SCGC-AAA259E19</name>
    <dbReference type="NCBI Taxonomy" id="1698264"/>
    <lineage>
        <taxon>Archaea</taxon>
        <taxon>Methanobacteriati</taxon>
        <taxon>Methanobacteriota</taxon>
        <taxon>candidate division MSBL1</taxon>
    </lineage>
</organism>
<name>A0A133UN15_9EURY</name>
<protein>
    <submittedName>
        <fullName evidence="1">Uncharacterized protein</fullName>
    </submittedName>
</protein>
<accession>A0A133UN15</accession>
<sequence>MEVHEDNDFLKTEITFAVVLRADVGDVQQVKEYLDGFDDLSVIYQKSSGGKLYIKEKGEA</sequence>
<evidence type="ECO:0000313" key="2">
    <source>
        <dbReference type="Proteomes" id="UP000070284"/>
    </source>
</evidence>
<dbReference type="AlphaFoldDB" id="A0A133UN15"/>
<evidence type="ECO:0000313" key="1">
    <source>
        <dbReference type="EMBL" id="KXA95557.1"/>
    </source>
</evidence>
<gene>
    <name evidence="1" type="ORF">AKJ65_01550</name>
</gene>
<proteinExistence type="predicted"/>
<keyword evidence="2" id="KW-1185">Reference proteome</keyword>
<dbReference type="Proteomes" id="UP000070284">
    <property type="component" value="Unassembled WGS sequence"/>
</dbReference>
<reference evidence="1 2" key="1">
    <citation type="journal article" date="2016" name="Sci. Rep.">
        <title>Metabolic traits of an uncultured archaeal lineage -MSBL1- from brine pools of the Red Sea.</title>
        <authorList>
            <person name="Mwirichia R."/>
            <person name="Alam I."/>
            <person name="Rashid M."/>
            <person name="Vinu M."/>
            <person name="Ba-Alawi W."/>
            <person name="Anthony Kamau A."/>
            <person name="Kamanda Ngugi D."/>
            <person name="Goker M."/>
            <person name="Klenk H.P."/>
            <person name="Bajic V."/>
            <person name="Stingl U."/>
        </authorList>
    </citation>
    <scope>NUCLEOTIDE SEQUENCE [LARGE SCALE GENOMIC DNA]</scope>
    <source>
        <strain evidence="1">SCGC-AAA259E19</strain>
    </source>
</reference>
<comment type="caution">
    <text evidence="1">The sequence shown here is derived from an EMBL/GenBank/DDBJ whole genome shotgun (WGS) entry which is preliminary data.</text>
</comment>